<dbReference type="Proteomes" id="UP001501391">
    <property type="component" value="Unassembled WGS sequence"/>
</dbReference>
<dbReference type="SMART" id="SM00637">
    <property type="entry name" value="CBD_II"/>
    <property type="match status" value="1"/>
</dbReference>
<organism evidence="6 7">
    <name type="scientific">Streptomyces bangladeshensis</name>
    <dbReference type="NCBI Taxonomy" id="295352"/>
    <lineage>
        <taxon>Bacteria</taxon>
        <taxon>Bacillati</taxon>
        <taxon>Actinomycetota</taxon>
        <taxon>Actinomycetes</taxon>
        <taxon>Kitasatosporales</taxon>
        <taxon>Streptomycetaceae</taxon>
        <taxon>Streptomyces</taxon>
    </lineage>
</organism>
<dbReference type="Pfam" id="PF21340">
    <property type="entry name" value="Polysacc_lyase-like"/>
    <property type="match status" value="1"/>
</dbReference>
<evidence type="ECO:0000313" key="6">
    <source>
        <dbReference type="EMBL" id="GAA2194868.1"/>
    </source>
</evidence>
<name>A0ABN3BFX4_9ACTN</name>
<dbReference type="InterPro" id="IPR048955">
    <property type="entry name" value="Cip1-like_core"/>
</dbReference>
<dbReference type="InterPro" id="IPR001919">
    <property type="entry name" value="CBD2"/>
</dbReference>
<evidence type="ECO:0000256" key="1">
    <source>
        <dbReference type="ARBA" id="ARBA00022729"/>
    </source>
</evidence>
<gene>
    <name evidence="6" type="ORF">GCM10009787_22740</name>
</gene>
<evidence type="ECO:0000256" key="2">
    <source>
        <dbReference type="ARBA" id="ARBA00023326"/>
    </source>
</evidence>
<evidence type="ECO:0000313" key="7">
    <source>
        <dbReference type="Proteomes" id="UP001501391"/>
    </source>
</evidence>
<comment type="caution">
    <text evidence="6">The sequence shown here is derived from an EMBL/GenBank/DDBJ whole genome shotgun (WGS) entry which is preliminary data.</text>
</comment>
<keyword evidence="2" id="KW-0119">Carbohydrate metabolism</keyword>
<dbReference type="InterPro" id="IPR008965">
    <property type="entry name" value="CBM2/CBM3_carb-bd_dom_sf"/>
</dbReference>
<evidence type="ECO:0000256" key="4">
    <source>
        <dbReference type="SAM" id="SignalP"/>
    </source>
</evidence>
<protein>
    <submittedName>
        <fullName evidence="6">Cellulose-binding domain-containing protein</fullName>
    </submittedName>
</protein>
<feature type="domain" description="CBM2" evidence="5">
    <location>
        <begin position="37"/>
        <end position="145"/>
    </location>
</feature>
<evidence type="ECO:0000259" key="5">
    <source>
        <dbReference type="PROSITE" id="PS51173"/>
    </source>
</evidence>
<dbReference type="PROSITE" id="PS51173">
    <property type="entry name" value="CBM2"/>
    <property type="match status" value="1"/>
</dbReference>
<feature type="chain" id="PRO_5046373478" evidence="4">
    <location>
        <begin position="38"/>
        <end position="394"/>
    </location>
</feature>
<dbReference type="RefSeq" id="WP_346162601.1">
    <property type="nucleotide sequence ID" value="NZ_BAAAOQ010000006.1"/>
</dbReference>
<feature type="compositionally biased region" description="Pro residues" evidence="3">
    <location>
        <begin position="149"/>
        <end position="164"/>
    </location>
</feature>
<dbReference type="EMBL" id="BAAAOQ010000006">
    <property type="protein sequence ID" value="GAA2194868.1"/>
    <property type="molecule type" value="Genomic_DNA"/>
</dbReference>
<accession>A0ABN3BFX4</accession>
<feature type="region of interest" description="Disordered" evidence="3">
    <location>
        <begin position="144"/>
        <end position="166"/>
    </location>
</feature>
<dbReference type="SUPFAM" id="SSF49384">
    <property type="entry name" value="Carbohydrate-binding domain"/>
    <property type="match status" value="1"/>
</dbReference>
<reference evidence="6 7" key="1">
    <citation type="journal article" date="2019" name="Int. J. Syst. Evol. Microbiol.">
        <title>The Global Catalogue of Microorganisms (GCM) 10K type strain sequencing project: providing services to taxonomists for standard genome sequencing and annotation.</title>
        <authorList>
            <consortium name="The Broad Institute Genomics Platform"/>
            <consortium name="The Broad Institute Genome Sequencing Center for Infectious Disease"/>
            <person name="Wu L."/>
            <person name="Ma J."/>
        </authorList>
    </citation>
    <scope>NUCLEOTIDE SEQUENCE [LARGE SCALE GENOMIC DNA]</scope>
    <source>
        <strain evidence="6 7">JCM 14924</strain>
    </source>
</reference>
<dbReference type="InterPro" id="IPR012291">
    <property type="entry name" value="CBM2_carb-bd_dom_sf"/>
</dbReference>
<keyword evidence="1 4" id="KW-0732">Signal</keyword>
<keyword evidence="7" id="KW-1185">Reference proteome</keyword>
<dbReference type="Pfam" id="PF00553">
    <property type="entry name" value="CBM_2"/>
    <property type="match status" value="1"/>
</dbReference>
<feature type="signal peptide" evidence="4">
    <location>
        <begin position="1"/>
        <end position="37"/>
    </location>
</feature>
<evidence type="ECO:0000256" key="3">
    <source>
        <dbReference type="SAM" id="MobiDB-lite"/>
    </source>
</evidence>
<dbReference type="Gene3D" id="2.60.40.290">
    <property type="match status" value="1"/>
</dbReference>
<dbReference type="Gene3D" id="2.60.120.200">
    <property type="match status" value="1"/>
</dbReference>
<proteinExistence type="predicted"/>
<sequence length="394" mass="40713">MPTLLARCPRWVRRPWTAATATLALAVSLLVAVPASGADSAPGCRVDYAADQWTGGYTAQIRVTNLGPALSGWRLTWTYGGDQLVTSAWNATVTQTGRSVTAVGTDWNAALPSGAGTAFGLQGTWRSAAPTPTDFSLNGVPCGDGTVPPTTPPTTPGTPGPTPSPADCGGAALCTDFEDQTGTSPSSGWRFTAPDCQGTGTAAVDTAVAHSGTRSLRVDGRAGYCNHAFVAATADLSSVGPVLHVRLWVRHTTALPSAHVTFVSMPDASQGGRALRVGGQNGALQWNRESDDATLPAQSPAGVALSRPLPTGSWQCLRFAVDTSAPGLDTWLGAEQVPGLHADGVPTQDVDQQWLARTTPPRPTALRLGWESYGTGDDTLWFDDVAVGSAPIGC</sequence>
<keyword evidence="2" id="KW-0624">Polysaccharide degradation</keyword>